<dbReference type="Pfam" id="PF00211">
    <property type="entry name" value="Guanylate_cyc"/>
    <property type="match status" value="1"/>
</dbReference>
<dbReference type="GO" id="GO:0004016">
    <property type="term" value="F:adenylate cyclase activity"/>
    <property type="evidence" value="ECO:0007669"/>
    <property type="project" value="UniProtKB-EC"/>
</dbReference>
<dbReference type="PANTHER" id="PTHR43081">
    <property type="entry name" value="ADENYLATE CYCLASE, TERMINAL-DIFFERENTIATION SPECIFIC-RELATED"/>
    <property type="match status" value="1"/>
</dbReference>
<dbReference type="Gene3D" id="2.60.200.20">
    <property type="match status" value="1"/>
</dbReference>
<keyword evidence="4" id="KW-1185">Reference proteome</keyword>
<dbReference type="SMART" id="SM00044">
    <property type="entry name" value="CYCc"/>
    <property type="match status" value="1"/>
</dbReference>
<dbReference type="InterPro" id="IPR029787">
    <property type="entry name" value="Nucleotide_cyclase"/>
</dbReference>
<proteinExistence type="predicted"/>
<dbReference type="GO" id="GO:0006171">
    <property type="term" value="P:cAMP biosynthetic process"/>
    <property type="evidence" value="ECO:0007669"/>
    <property type="project" value="TreeGrafter"/>
</dbReference>
<dbReference type="OrthoDB" id="9806704at2"/>
<protein>
    <submittedName>
        <fullName evidence="3">Adenylate cyclase 2</fullName>
        <ecNumber evidence="3">4.6.1.1</ecNumber>
    </submittedName>
</protein>
<sequence length="592" mass="65998">MWQLIAQGNDPRQRWRQRLEDHRAYTVGRSVDCDLPVAWENQLSRQHFQLLVENGTPQLLISEEAKNPVFSQGVALKPGRQSAPEQFVVGTTSFFLNKIAPSSTSPSGPFQELVFTQQELREVQFEDADRRLEALARLPELIRESMSRSECATQLVAMILAGIRYSEGAAVVSLNDSGSIDIHAWDRRNETEGPFKPSVRLVRDSLQDDRSVMHIWEKNETTTEQYTMAPELDWAFCVPFTVSDRESWCIYVTGKLDSPILEANPTRRTIQSDVRFTQLVGEVISSSQKMNRLEGQLSVLRRFLSPPILTALEETGHGRELNIDLLKPRECDVTVLFCDLRGFSQRAEVSSDDLTGLLNRVNDALEVMSQEILGFGGVTGDFLGDAVLGFWGWPFASEDSPLKACRAAVSIRRAFAKIHRDPNHPLTDFQMGIGIAHGRAVAGQIGTSGRMAVTVFGPVVNLASRLEGLTKKLRVPIVMDEATAQLARKGLTPEEGRVRTLARVLPYGLETVLSVSELLPPYGEDSELTDTLIANYEEGVQQFVDGDWEAAYRSLHSMPSSDQAQDFLLATITQSNRRAPSNWKGVIELPSK</sequence>
<evidence type="ECO:0000259" key="2">
    <source>
        <dbReference type="PROSITE" id="PS50125"/>
    </source>
</evidence>
<dbReference type="CDD" id="cd00060">
    <property type="entry name" value="FHA"/>
    <property type="match status" value="1"/>
</dbReference>
<dbReference type="SUPFAM" id="SSF49879">
    <property type="entry name" value="SMAD/FHA domain"/>
    <property type="match status" value="1"/>
</dbReference>
<reference evidence="3 4" key="1">
    <citation type="submission" date="2019-02" db="EMBL/GenBank/DDBJ databases">
        <title>Deep-cultivation of Planctomycetes and their phenomic and genomic characterization uncovers novel biology.</title>
        <authorList>
            <person name="Wiegand S."/>
            <person name="Jogler M."/>
            <person name="Boedeker C."/>
            <person name="Pinto D."/>
            <person name="Vollmers J."/>
            <person name="Rivas-Marin E."/>
            <person name="Kohn T."/>
            <person name="Peeters S.H."/>
            <person name="Heuer A."/>
            <person name="Rast P."/>
            <person name="Oberbeckmann S."/>
            <person name="Bunk B."/>
            <person name="Jeske O."/>
            <person name="Meyerdierks A."/>
            <person name="Storesund J.E."/>
            <person name="Kallscheuer N."/>
            <person name="Luecker S."/>
            <person name="Lage O.M."/>
            <person name="Pohl T."/>
            <person name="Merkel B.J."/>
            <person name="Hornburger P."/>
            <person name="Mueller R.-W."/>
            <person name="Bruemmer F."/>
            <person name="Labrenz M."/>
            <person name="Spormann A.M."/>
            <person name="Op Den Camp H."/>
            <person name="Overmann J."/>
            <person name="Amann R."/>
            <person name="Jetten M.S.M."/>
            <person name="Mascher T."/>
            <person name="Medema M.H."/>
            <person name="Devos D.P."/>
            <person name="Kaster A.-K."/>
            <person name="Ovreas L."/>
            <person name="Rohde M."/>
            <person name="Galperin M.Y."/>
            <person name="Jogler C."/>
        </authorList>
    </citation>
    <scope>NUCLEOTIDE SEQUENCE [LARGE SCALE GENOMIC DNA]</scope>
    <source>
        <strain evidence="3 4">KOR42</strain>
    </source>
</reference>
<organism evidence="3 4">
    <name type="scientific">Thalassoglobus neptunius</name>
    <dbReference type="NCBI Taxonomy" id="1938619"/>
    <lineage>
        <taxon>Bacteria</taxon>
        <taxon>Pseudomonadati</taxon>
        <taxon>Planctomycetota</taxon>
        <taxon>Planctomycetia</taxon>
        <taxon>Planctomycetales</taxon>
        <taxon>Planctomycetaceae</taxon>
        <taxon>Thalassoglobus</taxon>
    </lineage>
</organism>
<dbReference type="SUPFAM" id="SSF55073">
    <property type="entry name" value="Nucleotide cyclase"/>
    <property type="match status" value="1"/>
</dbReference>
<feature type="domain" description="FHA" evidence="1">
    <location>
        <begin position="25"/>
        <end position="76"/>
    </location>
</feature>
<dbReference type="InterPro" id="IPR008984">
    <property type="entry name" value="SMAD_FHA_dom_sf"/>
</dbReference>
<dbReference type="EC" id="4.6.1.1" evidence="3"/>
<keyword evidence="3" id="KW-0456">Lyase</keyword>
<evidence type="ECO:0000259" key="1">
    <source>
        <dbReference type="PROSITE" id="PS50006"/>
    </source>
</evidence>
<comment type="caution">
    <text evidence="3">The sequence shown here is derived from an EMBL/GenBank/DDBJ whole genome shotgun (WGS) entry which is preliminary data.</text>
</comment>
<accession>A0A5C5WZK4</accession>
<dbReference type="CDD" id="cd07302">
    <property type="entry name" value="CHD"/>
    <property type="match status" value="1"/>
</dbReference>
<dbReference type="GO" id="GO:0035556">
    <property type="term" value="P:intracellular signal transduction"/>
    <property type="evidence" value="ECO:0007669"/>
    <property type="project" value="InterPro"/>
</dbReference>
<dbReference type="PROSITE" id="PS50125">
    <property type="entry name" value="GUANYLATE_CYCLASE_2"/>
    <property type="match status" value="1"/>
</dbReference>
<gene>
    <name evidence="3" type="primary">cyaB_2</name>
    <name evidence="3" type="ORF">KOR42_29510</name>
</gene>
<dbReference type="RefSeq" id="WP_146510452.1">
    <property type="nucleotide sequence ID" value="NZ_SIHI01000005.1"/>
</dbReference>
<dbReference type="Gene3D" id="3.30.70.1230">
    <property type="entry name" value="Nucleotide cyclase"/>
    <property type="match status" value="1"/>
</dbReference>
<feature type="domain" description="Guanylate cyclase" evidence="2">
    <location>
        <begin position="334"/>
        <end position="467"/>
    </location>
</feature>
<dbReference type="AlphaFoldDB" id="A0A5C5WZK4"/>
<dbReference type="InterPro" id="IPR000253">
    <property type="entry name" value="FHA_dom"/>
</dbReference>
<dbReference type="PANTHER" id="PTHR43081:SF20">
    <property type="entry name" value="TWO-COMPONENT RESPONSE REGULATOR"/>
    <property type="match status" value="1"/>
</dbReference>
<dbReference type="InterPro" id="IPR001054">
    <property type="entry name" value="A/G_cyclase"/>
</dbReference>
<dbReference type="InterPro" id="IPR050697">
    <property type="entry name" value="Adenylyl/Guanylyl_Cyclase_3/4"/>
</dbReference>
<dbReference type="Proteomes" id="UP000317243">
    <property type="component" value="Unassembled WGS sequence"/>
</dbReference>
<name>A0A5C5WZK4_9PLAN</name>
<evidence type="ECO:0000313" key="4">
    <source>
        <dbReference type="Proteomes" id="UP000317243"/>
    </source>
</evidence>
<evidence type="ECO:0000313" key="3">
    <source>
        <dbReference type="EMBL" id="TWT55323.1"/>
    </source>
</evidence>
<dbReference type="EMBL" id="SIHI01000005">
    <property type="protein sequence ID" value="TWT55323.1"/>
    <property type="molecule type" value="Genomic_DNA"/>
</dbReference>
<dbReference type="PROSITE" id="PS50006">
    <property type="entry name" value="FHA_DOMAIN"/>
    <property type="match status" value="1"/>
</dbReference>
<dbReference type="Pfam" id="PF00498">
    <property type="entry name" value="FHA"/>
    <property type="match status" value="1"/>
</dbReference>